<dbReference type="GO" id="GO:0016740">
    <property type="term" value="F:transferase activity"/>
    <property type="evidence" value="ECO:0007669"/>
    <property type="project" value="UniProtKB-KW"/>
</dbReference>
<dbReference type="Gene3D" id="3.10.490.10">
    <property type="entry name" value="Gamma-glutamyl cyclotransferase-like"/>
    <property type="match status" value="1"/>
</dbReference>
<dbReference type="PANTHER" id="PTHR12192">
    <property type="entry name" value="CATION TRANSPORT PROTEIN CHAC-RELATED"/>
    <property type="match status" value="1"/>
</dbReference>
<accession>A0A1D2M7B1</accession>
<dbReference type="OrthoDB" id="1933483at2759"/>
<organism evidence="7 8">
    <name type="scientific">Orchesella cincta</name>
    <name type="common">Springtail</name>
    <name type="synonym">Podura cincta</name>
    <dbReference type="NCBI Taxonomy" id="48709"/>
    <lineage>
        <taxon>Eukaryota</taxon>
        <taxon>Metazoa</taxon>
        <taxon>Ecdysozoa</taxon>
        <taxon>Arthropoda</taxon>
        <taxon>Hexapoda</taxon>
        <taxon>Collembola</taxon>
        <taxon>Entomobryomorpha</taxon>
        <taxon>Entomobryoidea</taxon>
        <taxon>Orchesellidae</taxon>
        <taxon>Orchesellinae</taxon>
        <taxon>Orchesella</taxon>
    </lineage>
</organism>
<dbReference type="STRING" id="48709.A0A1D2M7B1"/>
<keyword evidence="7" id="KW-0808">Transferase</keyword>
<keyword evidence="3" id="KW-0456">Lyase</keyword>
<dbReference type="PANTHER" id="PTHR12192:SF2">
    <property type="entry name" value="GLUTATHIONE-SPECIFIC GAMMA-GLUTAMYLCYCLOTRANSFERASE 2"/>
    <property type="match status" value="1"/>
</dbReference>
<dbReference type="OMA" id="YGSEQNE"/>
<evidence type="ECO:0000256" key="2">
    <source>
        <dbReference type="ARBA" id="ARBA00012344"/>
    </source>
</evidence>
<evidence type="ECO:0000256" key="4">
    <source>
        <dbReference type="ARBA" id="ARBA00043195"/>
    </source>
</evidence>
<evidence type="ECO:0000313" key="7">
    <source>
        <dbReference type="EMBL" id="ODM88814.1"/>
    </source>
</evidence>
<dbReference type="SUPFAM" id="SSF110857">
    <property type="entry name" value="Gamma-glutamyl cyclotransferase-like"/>
    <property type="match status" value="1"/>
</dbReference>
<dbReference type="EC" id="4.3.2.7" evidence="2"/>
<comment type="catalytic activity">
    <reaction evidence="6">
        <text>glutathione = L-cysteinylglycine + 5-oxo-L-proline</text>
        <dbReference type="Rhea" id="RHEA:47724"/>
        <dbReference type="ChEBI" id="CHEBI:57925"/>
        <dbReference type="ChEBI" id="CHEBI:58402"/>
        <dbReference type="ChEBI" id="CHEBI:61694"/>
        <dbReference type="EC" id="4.3.2.7"/>
    </reaction>
</comment>
<dbReference type="AlphaFoldDB" id="A0A1D2M7B1"/>
<protein>
    <recommendedName>
        <fullName evidence="2">glutathione-specific gamma-glutamylcyclotransferase</fullName>
        <ecNumber evidence="2">4.3.2.7</ecNumber>
    </recommendedName>
    <alternativeName>
        <fullName evidence="4">Cation transport regulator-like protein 2</fullName>
    </alternativeName>
</protein>
<dbReference type="InterPro" id="IPR006840">
    <property type="entry name" value="ChaC"/>
</dbReference>
<dbReference type="GO" id="GO:0006751">
    <property type="term" value="P:glutathione catabolic process"/>
    <property type="evidence" value="ECO:0007669"/>
    <property type="project" value="InterPro"/>
</dbReference>
<reference evidence="7 8" key="1">
    <citation type="journal article" date="2016" name="Genome Biol. Evol.">
        <title>Gene Family Evolution Reflects Adaptation to Soil Environmental Stressors in the Genome of the Collembolan Orchesella cincta.</title>
        <authorList>
            <person name="Faddeeva-Vakhrusheva A."/>
            <person name="Derks M.F."/>
            <person name="Anvar S.Y."/>
            <person name="Agamennone V."/>
            <person name="Suring W."/>
            <person name="Smit S."/>
            <person name="van Straalen N.M."/>
            <person name="Roelofs D."/>
        </authorList>
    </citation>
    <scope>NUCLEOTIDE SEQUENCE [LARGE SCALE GENOMIC DNA]</scope>
    <source>
        <tissue evidence="7">Mixed pool</tissue>
    </source>
</reference>
<dbReference type="InterPro" id="IPR036568">
    <property type="entry name" value="GGCT-like_sf"/>
</dbReference>
<dbReference type="Proteomes" id="UP000094527">
    <property type="component" value="Unassembled WGS sequence"/>
</dbReference>
<dbReference type="GO" id="GO:0061928">
    <property type="term" value="F:glutathione specific gamma-glutamylcyclotransferase activity"/>
    <property type="evidence" value="ECO:0007669"/>
    <property type="project" value="UniProtKB-EC"/>
</dbReference>
<evidence type="ECO:0000256" key="3">
    <source>
        <dbReference type="ARBA" id="ARBA00023239"/>
    </source>
</evidence>
<gene>
    <name evidence="7" type="ORF">Ocin01_17868</name>
</gene>
<dbReference type="InterPro" id="IPR013024">
    <property type="entry name" value="GGCT-like"/>
</dbReference>
<sequence length="340" mass="38479">MWIFGYGSLVWKVDFPYTRKLVGYIEGYERRFWQASIDHRGTPDKPGRVVTLVPSTSPQAKVWGVSYEIHDEEAISRLKEREKRYSEVNLSFFSATTTSTNIIPPPIITVTYIGPQNGPLFLGEASLDEMATQISTAKGPSGTNVDYLFKLADFMRAELSQVEDEHLFQLETAAVVWGAAYKIPDNELEEVLRHLDHREVMGYEKVPILFHPVWNHPLNETKNGTVISTEKNFEVTMYYGSEQNEHFIGDAPLDQIARHIWKCVGPSGANKEYLFNLCNAMRQIATLLPAPNNDDDEGTRKTQPPILDEHLAQLELAVLELDNTEDKSIIKSIPSPVVND</sequence>
<evidence type="ECO:0000256" key="1">
    <source>
        <dbReference type="ARBA" id="ARBA00009662"/>
    </source>
</evidence>
<evidence type="ECO:0000256" key="5">
    <source>
        <dbReference type="ARBA" id="ARBA00045227"/>
    </source>
</evidence>
<evidence type="ECO:0000313" key="8">
    <source>
        <dbReference type="Proteomes" id="UP000094527"/>
    </source>
</evidence>
<dbReference type="Pfam" id="PF04752">
    <property type="entry name" value="ChaC"/>
    <property type="match status" value="2"/>
</dbReference>
<comment type="caution">
    <text evidence="7">The sequence shown here is derived from an EMBL/GenBank/DDBJ whole genome shotgun (WGS) entry which is preliminary data.</text>
</comment>
<comment type="function">
    <text evidence="5">Catalyzes the cleavage of glutathione into 5-oxo-L-proline and a Cys-Gly dipeptide. Acts specifically on glutathione, but not on other gamma-glutamyl peptides.</text>
</comment>
<proteinExistence type="inferred from homology"/>
<name>A0A1D2M7B1_ORCCI</name>
<dbReference type="EMBL" id="LJIJ01003157">
    <property type="protein sequence ID" value="ODM88814.1"/>
    <property type="molecule type" value="Genomic_DNA"/>
</dbReference>
<dbReference type="GO" id="GO:0005737">
    <property type="term" value="C:cytoplasm"/>
    <property type="evidence" value="ECO:0007669"/>
    <property type="project" value="TreeGrafter"/>
</dbReference>
<dbReference type="CDD" id="cd06661">
    <property type="entry name" value="GGCT_like"/>
    <property type="match status" value="1"/>
</dbReference>
<evidence type="ECO:0000256" key="6">
    <source>
        <dbReference type="ARBA" id="ARBA00048073"/>
    </source>
</evidence>
<keyword evidence="8" id="KW-1185">Reference proteome</keyword>
<comment type="similarity">
    <text evidence="1">Belongs to the gamma-glutamylcyclotransferase family. ChaC subfamily.</text>
</comment>